<name>A0ACB1AGY3_MELEN</name>
<evidence type="ECO:0000313" key="1">
    <source>
        <dbReference type="EMBL" id="CAK5089275.1"/>
    </source>
</evidence>
<accession>A0ACB1AGY3</accession>
<evidence type="ECO:0000313" key="2">
    <source>
        <dbReference type="Proteomes" id="UP001497535"/>
    </source>
</evidence>
<gene>
    <name evidence="1" type="ORF">MENTE1834_LOCUS36977</name>
</gene>
<dbReference type="EMBL" id="CAVMJV010000076">
    <property type="protein sequence ID" value="CAK5089275.1"/>
    <property type="molecule type" value="Genomic_DNA"/>
</dbReference>
<reference evidence="1" key="1">
    <citation type="submission" date="2023-11" db="EMBL/GenBank/DDBJ databases">
        <authorList>
            <person name="Poullet M."/>
        </authorList>
    </citation>
    <scope>NUCLEOTIDE SEQUENCE</scope>
    <source>
        <strain evidence="1">E1834</strain>
    </source>
</reference>
<protein>
    <submittedName>
        <fullName evidence="1">Uncharacterized protein</fullName>
    </submittedName>
</protein>
<dbReference type="Proteomes" id="UP001497535">
    <property type="component" value="Unassembled WGS sequence"/>
</dbReference>
<comment type="caution">
    <text evidence="1">The sequence shown here is derived from an EMBL/GenBank/DDBJ whole genome shotgun (WGS) entry which is preliminary data.</text>
</comment>
<sequence length="73" mass="8661">MLLFFLCFSIENFFLNSDQHKKIIFKKFSRLVIDPDLRITLKVAREHDFFEKLDNNLRLKAENGENINENGAT</sequence>
<proteinExistence type="predicted"/>
<organism evidence="1 2">
    <name type="scientific">Meloidogyne enterolobii</name>
    <name type="common">Root-knot nematode worm</name>
    <name type="synonym">Meloidogyne mayaguensis</name>
    <dbReference type="NCBI Taxonomy" id="390850"/>
    <lineage>
        <taxon>Eukaryota</taxon>
        <taxon>Metazoa</taxon>
        <taxon>Ecdysozoa</taxon>
        <taxon>Nematoda</taxon>
        <taxon>Chromadorea</taxon>
        <taxon>Rhabditida</taxon>
        <taxon>Tylenchina</taxon>
        <taxon>Tylenchomorpha</taxon>
        <taxon>Tylenchoidea</taxon>
        <taxon>Meloidogynidae</taxon>
        <taxon>Meloidogyninae</taxon>
        <taxon>Meloidogyne</taxon>
    </lineage>
</organism>
<keyword evidence="2" id="KW-1185">Reference proteome</keyword>